<name>A0A9N9JP42_9GLOM</name>
<evidence type="ECO:0000259" key="2">
    <source>
        <dbReference type="SMART" id="SM00225"/>
    </source>
</evidence>
<dbReference type="Proteomes" id="UP000789405">
    <property type="component" value="Unassembled WGS sequence"/>
</dbReference>
<sequence length="460" mass="53683">MAIKKQISKLFQKCGLKKLNFKSFYSSHKPKKGQNCENQIHIPNSIDQKLEINAQENNNRNSDSKRRSDEKPKPSFDASLKPLNNNVNRNSEKVYPERNVSKETREEEDMPGSVPIKLTVGEMQFTTRQQTLCTYPSYLSELFFIFQSPNSDSNSSPYRTLHPQLPWPDKLFIDRDGSLFVYILEFLRTSTLPKLPLSTLQKLEREAKFYEIKPLQALISKRIDLYLSFPEFKVIPVQNISSHEFSPTSNVYENTFKNHDVGYCARTMSYEDSEETVTGTRYDDNDVWDEMSDSSSYVEVPIIYNPTNETNFHDDKLSYNQPIITQSYDLNNNTSNFNFNNSNYLKDKKYDSKCTFYNNFNYNYNHNFNQKNYQYLNTHTTSNNPITNFTNRLHCKSEIPVTLNSNDLLAPDYDLITVTTIPIFFKKCPYGHGEENRVNDFYCDTLCTEDHVVLVKEIVT</sequence>
<reference evidence="3" key="1">
    <citation type="submission" date="2021-06" db="EMBL/GenBank/DDBJ databases">
        <authorList>
            <person name="Kallberg Y."/>
            <person name="Tangrot J."/>
            <person name="Rosling A."/>
        </authorList>
    </citation>
    <scope>NUCLEOTIDE SEQUENCE</scope>
    <source>
        <strain evidence="3">MA453B</strain>
    </source>
</reference>
<dbReference type="InterPro" id="IPR003131">
    <property type="entry name" value="T1-type_BTB"/>
</dbReference>
<dbReference type="SMART" id="SM00225">
    <property type="entry name" value="BTB"/>
    <property type="match status" value="1"/>
</dbReference>
<feature type="region of interest" description="Disordered" evidence="1">
    <location>
        <begin position="57"/>
        <end position="112"/>
    </location>
</feature>
<keyword evidence="4" id="KW-1185">Reference proteome</keyword>
<evidence type="ECO:0000313" key="4">
    <source>
        <dbReference type="Proteomes" id="UP000789405"/>
    </source>
</evidence>
<organism evidence="3 4">
    <name type="scientific">Dentiscutata erythropus</name>
    <dbReference type="NCBI Taxonomy" id="1348616"/>
    <lineage>
        <taxon>Eukaryota</taxon>
        <taxon>Fungi</taxon>
        <taxon>Fungi incertae sedis</taxon>
        <taxon>Mucoromycota</taxon>
        <taxon>Glomeromycotina</taxon>
        <taxon>Glomeromycetes</taxon>
        <taxon>Diversisporales</taxon>
        <taxon>Gigasporaceae</taxon>
        <taxon>Dentiscutata</taxon>
    </lineage>
</organism>
<evidence type="ECO:0000256" key="1">
    <source>
        <dbReference type="SAM" id="MobiDB-lite"/>
    </source>
</evidence>
<feature type="non-terminal residue" evidence="3">
    <location>
        <position position="1"/>
    </location>
</feature>
<dbReference type="InterPro" id="IPR000210">
    <property type="entry name" value="BTB/POZ_dom"/>
</dbReference>
<dbReference type="EMBL" id="CAJVPY010025039">
    <property type="protein sequence ID" value="CAG8787659.1"/>
    <property type="molecule type" value="Genomic_DNA"/>
</dbReference>
<dbReference type="OrthoDB" id="2414723at2759"/>
<dbReference type="Gene3D" id="3.30.710.10">
    <property type="entry name" value="Potassium Channel Kv1.1, Chain A"/>
    <property type="match status" value="1"/>
</dbReference>
<comment type="caution">
    <text evidence="3">The sequence shown here is derived from an EMBL/GenBank/DDBJ whole genome shotgun (WGS) entry which is preliminary data.</text>
</comment>
<feature type="domain" description="BTB" evidence="2">
    <location>
        <begin position="114"/>
        <end position="227"/>
    </location>
</feature>
<protein>
    <submittedName>
        <fullName evidence="3">592_t:CDS:1</fullName>
    </submittedName>
</protein>
<gene>
    <name evidence="3" type="ORF">DERYTH_LOCUS20747</name>
</gene>
<feature type="compositionally biased region" description="Basic and acidic residues" evidence="1">
    <location>
        <begin position="62"/>
        <end position="74"/>
    </location>
</feature>
<evidence type="ECO:0000313" key="3">
    <source>
        <dbReference type="EMBL" id="CAG8787659.1"/>
    </source>
</evidence>
<dbReference type="Pfam" id="PF02214">
    <property type="entry name" value="BTB_2"/>
    <property type="match status" value="1"/>
</dbReference>
<dbReference type="GO" id="GO:0051260">
    <property type="term" value="P:protein homooligomerization"/>
    <property type="evidence" value="ECO:0007669"/>
    <property type="project" value="InterPro"/>
</dbReference>
<dbReference type="SUPFAM" id="SSF54695">
    <property type="entry name" value="POZ domain"/>
    <property type="match status" value="1"/>
</dbReference>
<dbReference type="PANTHER" id="PTHR14499">
    <property type="entry name" value="POTASSIUM CHANNEL TETRAMERIZATION DOMAIN-CONTAINING"/>
    <property type="match status" value="1"/>
</dbReference>
<feature type="compositionally biased region" description="Basic and acidic residues" evidence="1">
    <location>
        <begin position="90"/>
        <end position="105"/>
    </location>
</feature>
<dbReference type="InterPro" id="IPR011333">
    <property type="entry name" value="SKP1/BTB/POZ_sf"/>
</dbReference>
<dbReference type="AlphaFoldDB" id="A0A9N9JP42"/>
<accession>A0A9N9JP42</accession>
<proteinExistence type="predicted"/>
<dbReference type="PANTHER" id="PTHR14499:SF144">
    <property type="entry name" value="POTASSIUM CHANNEL TETRAMERISATION-TYPE BTB DOMAIN-CONTAINING PROTEIN"/>
    <property type="match status" value="1"/>
</dbReference>